<organism evidence="1 2">
    <name type="scientific">Pristionchus mayeri</name>
    <dbReference type="NCBI Taxonomy" id="1317129"/>
    <lineage>
        <taxon>Eukaryota</taxon>
        <taxon>Metazoa</taxon>
        <taxon>Ecdysozoa</taxon>
        <taxon>Nematoda</taxon>
        <taxon>Chromadorea</taxon>
        <taxon>Rhabditida</taxon>
        <taxon>Rhabditina</taxon>
        <taxon>Diplogasteromorpha</taxon>
        <taxon>Diplogasteroidea</taxon>
        <taxon>Neodiplogasteridae</taxon>
        <taxon>Pristionchus</taxon>
    </lineage>
</organism>
<evidence type="ECO:0000313" key="1">
    <source>
        <dbReference type="EMBL" id="GMR44021.1"/>
    </source>
</evidence>
<protein>
    <submittedName>
        <fullName evidence="1">Uncharacterized protein</fullName>
    </submittedName>
</protein>
<evidence type="ECO:0000313" key="2">
    <source>
        <dbReference type="Proteomes" id="UP001328107"/>
    </source>
</evidence>
<dbReference type="EMBL" id="BTRK01000003">
    <property type="protein sequence ID" value="GMR44021.1"/>
    <property type="molecule type" value="Genomic_DNA"/>
</dbReference>
<feature type="non-terminal residue" evidence="1">
    <location>
        <position position="1"/>
    </location>
</feature>
<feature type="non-terminal residue" evidence="1">
    <location>
        <position position="67"/>
    </location>
</feature>
<dbReference type="AlphaFoldDB" id="A0AAN4ZRY1"/>
<accession>A0AAN4ZRY1</accession>
<gene>
    <name evidence="1" type="ORF">PMAYCL1PPCAC_14216</name>
</gene>
<sequence length="67" mass="7664">YRSRSAQAWWKHLKLMHSTTPTLPGCLLRCDCGFESYSFNHSIKCDVSNFTIIREGKGPICRLTDSV</sequence>
<reference evidence="2" key="1">
    <citation type="submission" date="2022-10" db="EMBL/GenBank/DDBJ databases">
        <title>Genome assembly of Pristionchus species.</title>
        <authorList>
            <person name="Yoshida K."/>
            <person name="Sommer R.J."/>
        </authorList>
    </citation>
    <scope>NUCLEOTIDE SEQUENCE [LARGE SCALE GENOMIC DNA]</scope>
    <source>
        <strain evidence="2">RS5460</strain>
    </source>
</reference>
<comment type="caution">
    <text evidence="1">The sequence shown here is derived from an EMBL/GenBank/DDBJ whole genome shotgun (WGS) entry which is preliminary data.</text>
</comment>
<proteinExistence type="predicted"/>
<dbReference type="Proteomes" id="UP001328107">
    <property type="component" value="Unassembled WGS sequence"/>
</dbReference>
<name>A0AAN4ZRY1_9BILA</name>
<keyword evidence="2" id="KW-1185">Reference proteome</keyword>